<name>A0A285JDZ7_9GAMM</name>
<proteinExistence type="predicted"/>
<dbReference type="Proteomes" id="UP000219353">
    <property type="component" value="Unassembled WGS sequence"/>
</dbReference>
<reference evidence="3" key="1">
    <citation type="submission" date="2017-09" db="EMBL/GenBank/DDBJ databases">
        <authorList>
            <person name="Varghese N."/>
            <person name="Submissions S."/>
        </authorList>
    </citation>
    <scope>NUCLEOTIDE SEQUENCE [LARGE SCALE GENOMIC DNA]</scope>
    <source>
        <strain evidence="3">CGMCC 1.12461</strain>
    </source>
</reference>
<accession>A0A285JDZ7</accession>
<feature type="region of interest" description="Disordered" evidence="1">
    <location>
        <begin position="1"/>
        <end position="25"/>
    </location>
</feature>
<evidence type="ECO:0008006" key="4">
    <source>
        <dbReference type="Google" id="ProtNLM"/>
    </source>
</evidence>
<dbReference type="Pfam" id="PF14076">
    <property type="entry name" value="DUF4258"/>
    <property type="match status" value="1"/>
</dbReference>
<dbReference type="OrthoDB" id="5471681at2"/>
<gene>
    <name evidence="2" type="ORF">SAMN06297280_3418</name>
</gene>
<dbReference type="AlphaFoldDB" id="A0A285JDZ7"/>
<organism evidence="2 3">
    <name type="scientific">Arsukibacterium tuosuense</name>
    <dbReference type="NCBI Taxonomy" id="1323745"/>
    <lineage>
        <taxon>Bacteria</taxon>
        <taxon>Pseudomonadati</taxon>
        <taxon>Pseudomonadota</taxon>
        <taxon>Gammaproteobacteria</taxon>
        <taxon>Chromatiales</taxon>
        <taxon>Chromatiaceae</taxon>
        <taxon>Arsukibacterium</taxon>
    </lineage>
</organism>
<sequence length="109" mass="12834">MSSQKQYNQMSDQPAISSHAQQRMDLRGMSERDIELVLKFGRRIHSRRTVFHVIGRKEIKKYASECPELKELDGLHVLTVPDKGTVLTAYRNHDLRHIRPSKRKHKHLH</sequence>
<protein>
    <recommendedName>
        <fullName evidence="4">DUF4258 domain-containing protein</fullName>
    </recommendedName>
</protein>
<dbReference type="EMBL" id="OBEB01000008">
    <property type="protein sequence ID" value="SNY58488.1"/>
    <property type="molecule type" value="Genomic_DNA"/>
</dbReference>
<dbReference type="RefSeq" id="WP_097112604.1">
    <property type="nucleotide sequence ID" value="NZ_OBEB01000008.1"/>
</dbReference>
<feature type="compositionally biased region" description="Polar residues" evidence="1">
    <location>
        <begin position="1"/>
        <end position="21"/>
    </location>
</feature>
<keyword evidence="3" id="KW-1185">Reference proteome</keyword>
<evidence type="ECO:0000313" key="2">
    <source>
        <dbReference type="EMBL" id="SNY58488.1"/>
    </source>
</evidence>
<evidence type="ECO:0000256" key="1">
    <source>
        <dbReference type="SAM" id="MobiDB-lite"/>
    </source>
</evidence>
<evidence type="ECO:0000313" key="3">
    <source>
        <dbReference type="Proteomes" id="UP000219353"/>
    </source>
</evidence>
<dbReference type="InterPro" id="IPR025354">
    <property type="entry name" value="DUF4258"/>
</dbReference>